<evidence type="ECO:0000259" key="4">
    <source>
        <dbReference type="SMART" id="SM00062"/>
    </source>
</evidence>
<evidence type="ECO:0000256" key="3">
    <source>
        <dbReference type="SAM" id="SignalP"/>
    </source>
</evidence>
<comment type="similarity">
    <text evidence="1">Belongs to the bacterial solute-binding protein 3 family.</text>
</comment>
<sequence length="262" mass="30555">MLNAIRLLLITFVFIYFPQVNANVVTAAQNEWPPYINDSGEMPGLAYEVVRRALRVEGFKLRFRLKPWSRAFKEVSNQKTDLLISVWYSEERAKTFLYSQPFMINTVRLVTLNADKFSYRTPNDIRNKKVGILDNYSYDENFLASEAYTKVTAVDLIASIKLLKSGRIDMFVSDELVARWTINSLAYNVSDFAFIHNEIASQPLYIAISKSHPKANQIIEAFNQGLQFLVESGEMKAIYKRYQFDFDQQYWDEWRSEAMRAK</sequence>
<evidence type="ECO:0000313" key="6">
    <source>
        <dbReference type="Proteomes" id="UP001155586"/>
    </source>
</evidence>
<dbReference type="SUPFAM" id="SSF53850">
    <property type="entry name" value="Periplasmic binding protein-like II"/>
    <property type="match status" value="1"/>
</dbReference>
<evidence type="ECO:0000313" key="5">
    <source>
        <dbReference type="EMBL" id="MCW8336346.1"/>
    </source>
</evidence>
<feature type="chain" id="PRO_5040997181" evidence="3">
    <location>
        <begin position="23"/>
        <end position="262"/>
    </location>
</feature>
<dbReference type="PANTHER" id="PTHR35936">
    <property type="entry name" value="MEMBRANE-BOUND LYTIC MUREIN TRANSGLYCOSYLASE F"/>
    <property type="match status" value="1"/>
</dbReference>
<dbReference type="PANTHER" id="PTHR35936:SF25">
    <property type="entry name" value="ABC TRANSPORTER SUBSTRATE-BINDING PROTEIN"/>
    <property type="match status" value="1"/>
</dbReference>
<proteinExistence type="inferred from homology"/>
<protein>
    <submittedName>
        <fullName evidence="5">Transporter substrate-binding domain-containing protein</fullName>
    </submittedName>
</protein>
<dbReference type="SMART" id="SM00062">
    <property type="entry name" value="PBPb"/>
    <property type="match status" value="1"/>
</dbReference>
<dbReference type="Gene3D" id="3.40.190.10">
    <property type="entry name" value="Periplasmic binding protein-like II"/>
    <property type="match status" value="2"/>
</dbReference>
<comment type="caution">
    <text evidence="5">The sequence shown here is derived from an EMBL/GenBank/DDBJ whole genome shotgun (WGS) entry which is preliminary data.</text>
</comment>
<name>A0A9X3CIF1_9VIBR</name>
<gene>
    <name evidence="5" type="ORF">MD483_21270</name>
</gene>
<keyword evidence="2 3" id="KW-0732">Signal</keyword>
<dbReference type="InterPro" id="IPR001638">
    <property type="entry name" value="Solute-binding_3/MltF_N"/>
</dbReference>
<dbReference type="EMBL" id="JAKRRX010000219">
    <property type="protein sequence ID" value="MCW8336346.1"/>
    <property type="molecule type" value="Genomic_DNA"/>
</dbReference>
<reference evidence="5" key="1">
    <citation type="submission" date="2022-02" db="EMBL/GenBank/DDBJ databases">
        <title>Vibrio sp. nov., a new bacterium isolated from Bohai sea, China.</title>
        <authorList>
            <person name="Yuan Y."/>
        </authorList>
    </citation>
    <scope>NUCLEOTIDE SEQUENCE</scope>
    <source>
        <strain evidence="5">DBSS07</strain>
    </source>
</reference>
<feature type="domain" description="Solute-binding protein family 3/N-terminal" evidence="4">
    <location>
        <begin position="23"/>
        <end position="245"/>
    </location>
</feature>
<organism evidence="5 6">
    <name type="scientific">Vibrio paucivorans</name>
    <dbReference type="NCBI Taxonomy" id="2829489"/>
    <lineage>
        <taxon>Bacteria</taxon>
        <taxon>Pseudomonadati</taxon>
        <taxon>Pseudomonadota</taxon>
        <taxon>Gammaproteobacteria</taxon>
        <taxon>Vibrionales</taxon>
        <taxon>Vibrionaceae</taxon>
        <taxon>Vibrio</taxon>
    </lineage>
</organism>
<feature type="signal peptide" evidence="3">
    <location>
        <begin position="1"/>
        <end position="22"/>
    </location>
</feature>
<dbReference type="AlphaFoldDB" id="A0A9X3CIF1"/>
<evidence type="ECO:0000256" key="1">
    <source>
        <dbReference type="ARBA" id="ARBA00010333"/>
    </source>
</evidence>
<evidence type="ECO:0000256" key="2">
    <source>
        <dbReference type="ARBA" id="ARBA00022729"/>
    </source>
</evidence>
<keyword evidence="6" id="KW-1185">Reference proteome</keyword>
<dbReference type="Proteomes" id="UP001155586">
    <property type="component" value="Unassembled WGS sequence"/>
</dbReference>
<dbReference type="RefSeq" id="WP_265689419.1">
    <property type="nucleotide sequence ID" value="NZ_JAKRRX010000219.1"/>
</dbReference>
<accession>A0A9X3CIF1</accession>
<dbReference type="Pfam" id="PF00497">
    <property type="entry name" value="SBP_bac_3"/>
    <property type="match status" value="1"/>
</dbReference>